<dbReference type="Gene3D" id="3.80.10.10">
    <property type="entry name" value="Ribonuclease Inhibitor"/>
    <property type="match status" value="1"/>
</dbReference>
<reference evidence="1 2" key="1">
    <citation type="journal article" date="2017" name="Curr. Biol.">
        <title>Genome architecture and evolution of a unichromosomal asexual nematode.</title>
        <authorList>
            <person name="Fradin H."/>
            <person name="Zegar C."/>
            <person name="Gutwein M."/>
            <person name="Lucas J."/>
            <person name="Kovtun M."/>
            <person name="Corcoran D."/>
            <person name="Baugh L.R."/>
            <person name="Kiontke K."/>
            <person name="Gunsalus K."/>
            <person name="Fitch D.H."/>
            <person name="Piano F."/>
        </authorList>
    </citation>
    <scope>NUCLEOTIDE SEQUENCE [LARGE SCALE GENOMIC DNA]</scope>
    <source>
        <strain evidence="1">PF1309</strain>
    </source>
</reference>
<accession>A0A2A2JGH9</accession>
<dbReference type="Proteomes" id="UP000218231">
    <property type="component" value="Unassembled WGS sequence"/>
</dbReference>
<proteinExistence type="predicted"/>
<gene>
    <name evidence="1" type="ORF">WR25_14435</name>
</gene>
<dbReference type="InterPro" id="IPR032675">
    <property type="entry name" value="LRR_dom_sf"/>
</dbReference>
<evidence type="ECO:0000313" key="2">
    <source>
        <dbReference type="Proteomes" id="UP000218231"/>
    </source>
</evidence>
<protein>
    <submittedName>
        <fullName evidence="1">Uncharacterized protein</fullName>
    </submittedName>
</protein>
<dbReference type="OrthoDB" id="5859291at2759"/>
<keyword evidence="2" id="KW-1185">Reference proteome</keyword>
<evidence type="ECO:0000313" key="1">
    <source>
        <dbReference type="EMBL" id="PAV60679.1"/>
    </source>
</evidence>
<dbReference type="STRING" id="2018661.A0A2A2JGH9"/>
<organism evidence="1 2">
    <name type="scientific">Diploscapter pachys</name>
    <dbReference type="NCBI Taxonomy" id="2018661"/>
    <lineage>
        <taxon>Eukaryota</taxon>
        <taxon>Metazoa</taxon>
        <taxon>Ecdysozoa</taxon>
        <taxon>Nematoda</taxon>
        <taxon>Chromadorea</taxon>
        <taxon>Rhabditida</taxon>
        <taxon>Rhabditina</taxon>
        <taxon>Rhabditomorpha</taxon>
        <taxon>Rhabditoidea</taxon>
        <taxon>Rhabditidae</taxon>
        <taxon>Diploscapter</taxon>
    </lineage>
</organism>
<dbReference type="EMBL" id="LIAE01010455">
    <property type="protein sequence ID" value="PAV60679.1"/>
    <property type="molecule type" value="Genomic_DNA"/>
</dbReference>
<sequence>MRISVPSRNLMQFKDNMARVIGQQDIPGLRWLLEGFNIYDKERVKEVGPDRAAAEWIVRCEGSVKFDRIEDVFTDYNALIKRCAELDPRVPADDVRVVLIDATDSCVTGYGCKHFENLRGIQEVRFVRCRNLHDWGLEIMADHVGDRLQLLEINSCPRITEFGIKHLHRCK</sequence>
<name>A0A2A2JGH9_9BILA</name>
<comment type="caution">
    <text evidence="1">The sequence shown here is derived from an EMBL/GenBank/DDBJ whole genome shotgun (WGS) entry which is preliminary data.</text>
</comment>
<dbReference type="AlphaFoldDB" id="A0A2A2JGH9"/>